<evidence type="ECO:0000259" key="2">
    <source>
        <dbReference type="Pfam" id="PF07905"/>
    </source>
</evidence>
<proteinExistence type="inferred from homology"/>
<accession>A0AAE6M2W1</accession>
<dbReference type="RefSeq" id="WP_014974460.1">
    <property type="nucleotide sequence ID" value="NZ_CP042374.1"/>
</dbReference>
<dbReference type="InterPro" id="IPR051448">
    <property type="entry name" value="CdaR-like_regulators"/>
</dbReference>
<dbReference type="InterPro" id="IPR025736">
    <property type="entry name" value="PucR_C-HTH_dom"/>
</dbReference>
<evidence type="ECO:0000313" key="5">
    <source>
        <dbReference type="EMBL" id="QEA32673.1"/>
    </source>
</evidence>
<evidence type="ECO:0000259" key="3">
    <source>
        <dbReference type="Pfam" id="PF13556"/>
    </source>
</evidence>
<comment type="similarity">
    <text evidence="1">Belongs to the CdaR family.</text>
</comment>
<dbReference type="Proteomes" id="UP000321332">
    <property type="component" value="Chromosome"/>
</dbReference>
<organism evidence="5 6">
    <name type="scientific">Leuconostoc carnosum</name>
    <dbReference type="NCBI Taxonomy" id="1252"/>
    <lineage>
        <taxon>Bacteria</taxon>
        <taxon>Bacillati</taxon>
        <taxon>Bacillota</taxon>
        <taxon>Bacilli</taxon>
        <taxon>Lactobacillales</taxon>
        <taxon>Lactobacillaceae</taxon>
        <taxon>Leuconostoc</taxon>
    </lineage>
</organism>
<dbReference type="GeneID" id="61186146"/>
<sequence>MQLNSFLKDPLAPSFELIAGQNGLNREINHVGIVDTPNFEEYLVPDQFIVTTGYLFQNHNDRLRQLIISLDKHHSSGIGIKANRHMNTIDHDIQELANQHHILMIWLLDDEPMSTTFTKINQIINATHNNELHEIVTINQQLSFINHHNTYQHLLDLSAQILDAPLMLLDSHFSALYASNALLKEREFFTSFLRTQSNIDYLNLQEKVIVTFKGKQFDILPIFSALNENKAFVAIQTPSQPLSDFQLLKRRQVINAVGLANSRTDLINETEFRNLSGFFLNIMQGDLGTEAINHYLRNINIDVQTQYAIAVLDFTTSKSIIEIRQFEILQTLTRWFINESDWPVLIFSYKQQLVLLIADVINPRIFLQNLYNFLRKQSKLEHRFTIGFSRITETIHKLNDLYEQANNALKLTSKSHPIMRFRPKSAHELLNLLPQQESRAFVEKNLGPILDNPELLQTLETYMFLHQNVTAVASAMFVHRNTINYRLKHISELLDVNLDMPDVLVDIQLAILLLN</sequence>
<name>A0AAE6M2W1_LEUCA</name>
<feature type="domain" description="PucR C-terminal helix-turn-helix" evidence="3">
    <location>
        <begin position="455"/>
        <end position="512"/>
    </location>
</feature>
<dbReference type="Pfam" id="PF17853">
    <property type="entry name" value="GGDEF_2"/>
    <property type="match status" value="1"/>
</dbReference>
<dbReference type="AlphaFoldDB" id="A0AAE6M2W1"/>
<protein>
    <submittedName>
        <fullName evidence="5">PucR family transcriptional regulator</fullName>
    </submittedName>
</protein>
<dbReference type="Pfam" id="PF13556">
    <property type="entry name" value="HTH_30"/>
    <property type="match status" value="1"/>
</dbReference>
<dbReference type="Gene3D" id="1.10.10.2840">
    <property type="entry name" value="PucR C-terminal helix-turn-helix domain"/>
    <property type="match status" value="1"/>
</dbReference>
<dbReference type="InterPro" id="IPR042070">
    <property type="entry name" value="PucR_C-HTH_sf"/>
</dbReference>
<dbReference type="PANTHER" id="PTHR33744">
    <property type="entry name" value="CARBOHYDRATE DIACID REGULATOR"/>
    <property type="match status" value="1"/>
</dbReference>
<dbReference type="Pfam" id="PF07905">
    <property type="entry name" value="PucR"/>
    <property type="match status" value="1"/>
</dbReference>
<feature type="domain" description="Purine catabolism PurC-like" evidence="2">
    <location>
        <begin position="7"/>
        <end position="123"/>
    </location>
</feature>
<evidence type="ECO:0000313" key="6">
    <source>
        <dbReference type="Proteomes" id="UP000321332"/>
    </source>
</evidence>
<evidence type="ECO:0000259" key="4">
    <source>
        <dbReference type="Pfam" id="PF17853"/>
    </source>
</evidence>
<dbReference type="OMA" id="CQISETA"/>
<feature type="domain" description="CdaR GGDEF-like" evidence="4">
    <location>
        <begin position="285"/>
        <end position="411"/>
    </location>
</feature>
<gene>
    <name evidence="5" type="ORF">FGL89_00235</name>
</gene>
<reference evidence="5 6" key="1">
    <citation type="submission" date="2019-06" db="EMBL/GenBank/DDBJ databases">
        <title>Genome analyses of bacteria isolated from kimchi.</title>
        <authorList>
            <person name="Lee S."/>
            <person name="Ahn S."/>
            <person name="Roh S."/>
        </authorList>
    </citation>
    <scope>NUCLEOTIDE SEQUENCE [LARGE SCALE GENOMIC DNA]</scope>
    <source>
        <strain evidence="5 6">CBA3620</strain>
    </source>
</reference>
<dbReference type="InterPro" id="IPR012914">
    <property type="entry name" value="PucR_dom"/>
</dbReference>
<dbReference type="PANTHER" id="PTHR33744:SF1">
    <property type="entry name" value="DNA-BINDING TRANSCRIPTIONAL ACTIVATOR ADER"/>
    <property type="match status" value="1"/>
</dbReference>
<evidence type="ECO:0000256" key="1">
    <source>
        <dbReference type="ARBA" id="ARBA00006754"/>
    </source>
</evidence>
<dbReference type="InterPro" id="IPR041522">
    <property type="entry name" value="CdaR_GGDEF"/>
</dbReference>
<dbReference type="EMBL" id="CP042374">
    <property type="protein sequence ID" value="QEA32673.1"/>
    <property type="molecule type" value="Genomic_DNA"/>
</dbReference>